<feature type="region of interest" description="Disordered" evidence="1">
    <location>
        <begin position="33"/>
        <end position="60"/>
    </location>
</feature>
<dbReference type="Proteomes" id="UP001193035">
    <property type="component" value="Unassembled WGS sequence"/>
</dbReference>
<accession>A0ABY2X0E0</accession>
<dbReference type="EMBL" id="VCPD01000002">
    <property type="protein sequence ID" value="TMV08706.1"/>
    <property type="molecule type" value="Genomic_DNA"/>
</dbReference>
<feature type="compositionally biased region" description="Pro residues" evidence="1">
    <location>
        <begin position="185"/>
        <end position="196"/>
    </location>
</feature>
<dbReference type="Gene3D" id="3.20.20.370">
    <property type="entry name" value="Glycoside hydrolase/deacetylase"/>
    <property type="match status" value="1"/>
</dbReference>
<organism evidence="2 3">
    <name type="scientific">Ruegeria sediminis</name>
    <dbReference type="NCBI Taxonomy" id="2583820"/>
    <lineage>
        <taxon>Bacteria</taxon>
        <taxon>Pseudomonadati</taxon>
        <taxon>Pseudomonadota</taxon>
        <taxon>Alphaproteobacteria</taxon>
        <taxon>Rhodobacterales</taxon>
        <taxon>Roseobacteraceae</taxon>
        <taxon>Ruegeria</taxon>
    </lineage>
</organism>
<feature type="region of interest" description="Disordered" evidence="1">
    <location>
        <begin position="85"/>
        <end position="110"/>
    </location>
</feature>
<sequence length="481" mass="49525">MSRFLGGMTAGAVVVVAMGAFLSLNTPMSHSPLVASKAPATEPPGQNGTDSEVKEPGADADLVELAPHAPKDGKAKADCLAALDEGATKPSDRPAVGGATGALKKPEAASETGVDVATVAPVAPPAPSALPNSPQEDIQPVVVDNAPSQPTAKQAEPVPASEPGKEEPAEQAGPQIAAIDDKPAEPPIAKPEPALKPEPSGEAGVEKEDDETPSRPRMAALPQIGGAENAEPGVTVGTRVVPLIDRDKEPEVVELPAIKPIEAHAAAFANPEGRPLMSIVLIDDEGSFGVEALQDFPYPLSFAVSPTDPQAAEKMARHRAAGFEVLAMVDLHEAASAQDAEVSMSVWLDTLPETVGILEGTASGIQGNRKLADQVAAIAGGTGRGLLTQDSGLNTVQKLAARNGVPSAVVFRDFDGAGQETKTMRRFLDQAAFRAGQEGAVVMLGRVRPETISALLLWGLEDATDRVALAPISAVLMKSQE</sequence>
<evidence type="ECO:0000256" key="1">
    <source>
        <dbReference type="SAM" id="MobiDB-lite"/>
    </source>
</evidence>
<evidence type="ECO:0000313" key="2">
    <source>
        <dbReference type="EMBL" id="TMV08706.1"/>
    </source>
</evidence>
<dbReference type="RefSeq" id="WP_138840735.1">
    <property type="nucleotide sequence ID" value="NZ_VCPD01000002.1"/>
</dbReference>
<evidence type="ECO:0000313" key="3">
    <source>
        <dbReference type="Proteomes" id="UP001193035"/>
    </source>
</evidence>
<dbReference type="CDD" id="cd10936">
    <property type="entry name" value="CE4_DAC2"/>
    <property type="match status" value="1"/>
</dbReference>
<dbReference type="SUPFAM" id="SSF88713">
    <property type="entry name" value="Glycoside hydrolase/deacetylase"/>
    <property type="match status" value="1"/>
</dbReference>
<gene>
    <name evidence="2" type="ORF">FGK63_06185</name>
</gene>
<comment type="caution">
    <text evidence="2">The sequence shown here is derived from an EMBL/GenBank/DDBJ whole genome shotgun (WGS) entry which is preliminary data.</text>
</comment>
<evidence type="ECO:0008006" key="4">
    <source>
        <dbReference type="Google" id="ProtNLM"/>
    </source>
</evidence>
<reference evidence="2 3" key="1">
    <citation type="submission" date="2019-05" db="EMBL/GenBank/DDBJ databases">
        <title>Ruegeria sp. nov., isolated from tidal flat.</title>
        <authorList>
            <person name="Kim W."/>
        </authorList>
    </citation>
    <scope>NUCLEOTIDE SEQUENCE [LARGE SCALE GENOMIC DNA]</scope>
    <source>
        <strain evidence="2 3">CAU 1488</strain>
    </source>
</reference>
<dbReference type="InterPro" id="IPR011330">
    <property type="entry name" value="Glyco_hydro/deAcase_b/a-brl"/>
</dbReference>
<protein>
    <recommendedName>
        <fullName evidence="4">Divergent polysaccharide deacetylase family protein</fullName>
    </recommendedName>
</protein>
<dbReference type="Pfam" id="PF04748">
    <property type="entry name" value="Polysacc_deac_2"/>
    <property type="match status" value="1"/>
</dbReference>
<keyword evidence="3" id="KW-1185">Reference proteome</keyword>
<proteinExistence type="predicted"/>
<feature type="region of interest" description="Disordered" evidence="1">
    <location>
        <begin position="122"/>
        <end position="231"/>
    </location>
</feature>
<dbReference type="InterPro" id="IPR006837">
    <property type="entry name" value="Divergent_DAC"/>
</dbReference>
<name>A0ABY2X0E0_9RHOB</name>